<dbReference type="EC" id="4.1.-.-" evidence="6"/>
<evidence type="ECO:0000256" key="2">
    <source>
        <dbReference type="ARBA" id="ARBA00006906"/>
    </source>
</evidence>
<protein>
    <submittedName>
        <fullName evidence="6">DgoA-like KHG/KDPG aldolase family protein</fullName>
        <ecNumber evidence="6">4.1.-.-</ecNumber>
    </submittedName>
</protein>
<dbReference type="EMBL" id="CP003740">
    <property type="protein sequence ID" value="AGI68621.1"/>
    <property type="molecule type" value="Genomic_DNA"/>
</dbReference>
<evidence type="ECO:0000256" key="5">
    <source>
        <dbReference type="ARBA" id="ARBA00023277"/>
    </source>
</evidence>
<evidence type="ECO:0000256" key="4">
    <source>
        <dbReference type="ARBA" id="ARBA00023239"/>
    </source>
</evidence>
<dbReference type="RefSeq" id="WP_015500602.1">
    <property type="nucleotide sequence ID" value="NC_020911.1"/>
</dbReference>
<name>M9RDY1_9RHOB</name>
<dbReference type="InterPro" id="IPR000887">
    <property type="entry name" value="Aldlse_KDPG_KHG"/>
</dbReference>
<evidence type="ECO:0000256" key="3">
    <source>
        <dbReference type="ARBA" id="ARBA00011233"/>
    </source>
</evidence>
<dbReference type="PANTHER" id="PTHR30246:SF1">
    <property type="entry name" value="2-DEHYDRO-3-DEOXY-6-PHOSPHOGALACTONATE ALDOLASE-RELATED"/>
    <property type="match status" value="1"/>
</dbReference>
<dbReference type="CDD" id="cd00452">
    <property type="entry name" value="KDPG_aldolase"/>
    <property type="match status" value="1"/>
</dbReference>
<proteinExistence type="inferred from homology"/>
<organism evidence="6 7">
    <name type="scientific">Octadecabacter antarcticus 307</name>
    <dbReference type="NCBI Taxonomy" id="391626"/>
    <lineage>
        <taxon>Bacteria</taxon>
        <taxon>Pseudomonadati</taxon>
        <taxon>Pseudomonadota</taxon>
        <taxon>Alphaproteobacteria</taxon>
        <taxon>Rhodobacterales</taxon>
        <taxon>Roseobacteraceae</taxon>
        <taxon>Octadecabacter</taxon>
    </lineage>
</organism>
<dbReference type="PANTHER" id="PTHR30246">
    <property type="entry name" value="2-KETO-3-DEOXY-6-PHOSPHOGLUCONATE ALDOLASE"/>
    <property type="match status" value="1"/>
</dbReference>
<dbReference type="KEGG" id="oat:OAN307_c30830"/>
<dbReference type="STRING" id="391626.OAN307_c30830"/>
<dbReference type="Gene3D" id="3.20.20.70">
    <property type="entry name" value="Aldolase class I"/>
    <property type="match status" value="1"/>
</dbReference>
<comment type="similarity">
    <text evidence="2">Belongs to the KHG/KDPG aldolase family.</text>
</comment>
<dbReference type="AlphaFoldDB" id="M9RDY1"/>
<reference evidence="6 7" key="1">
    <citation type="journal article" date="2013" name="PLoS ONE">
        <title>Poles Apart: Arctic and Antarctic Octadecabacter strains Share High Genome Plasticity and a New Type of Xanthorhodopsin.</title>
        <authorList>
            <person name="Vollmers J."/>
            <person name="Voget S."/>
            <person name="Dietrich S."/>
            <person name="Gollnow K."/>
            <person name="Smits M."/>
            <person name="Meyer K."/>
            <person name="Brinkhoff T."/>
            <person name="Simon M."/>
            <person name="Daniel R."/>
        </authorList>
    </citation>
    <scope>NUCLEOTIDE SEQUENCE [LARGE SCALE GENOMIC DNA]</scope>
    <source>
        <strain evidence="6 7">307</strain>
    </source>
</reference>
<keyword evidence="4 6" id="KW-0456">Lyase</keyword>
<keyword evidence="5" id="KW-0119">Carbohydrate metabolism</keyword>
<evidence type="ECO:0000313" key="7">
    <source>
        <dbReference type="Proteomes" id="UP000005307"/>
    </source>
</evidence>
<dbReference type="eggNOG" id="COG0800">
    <property type="taxonomic scope" value="Bacteria"/>
</dbReference>
<comment type="subunit">
    <text evidence="3">Homotrimer.</text>
</comment>
<dbReference type="Proteomes" id="UP000005307">
    <property type="component" value="Chromosome"/>
</dbReference>
<evidence type="ECO:0000256" key="1">
    <source>
        <dbReference type="ARBA" id="ARBA00004761"/>
    </source>
</evidence>
<evidence type="ECO:0000313" key="6">
    <source>
        <dbReference type="EMBL" id="AGI68621.1"/>
    </source>
</evidence>
<dbReference type="InterPro" id="IPR013785">
    <property type="entry name" value="Aldolase_TIM"/>
</dbReference>
<dbReference type="GO" id="GO:0016829">
    <property type="term" value="F:lyase activity"/>
    <property type="evidence" value="ECO:0007669"/>
    <property type="project" value="UniProtKB-KW"/>
</dbReference>
<dbReference type="SUPFAM" id="SSF51569">
    <property type="entry name" value="Aldolase"/>
    <property type="match status" value="1"/>
</dbReference>
<dbReference type="Pfam" id="PF01081">
    <property type="entry name" value="Aldolase"/>
    <property type="match status" value="1"/>
</dbReference>
<comment type="pathway">
    <text evidence="1">Carbohydrate acid metabolism.</text>
</comment>
<gene>
    <name evidence="6" type="ORF">OAN307_c30830</name>
</gene>
<keyword evidence="7" id="KW-1185">Reference proteome</keyword>
<accession>M9RDY1</accession>
<dbReference type="NCBIfam" id="NF006600">
    <property type="entry name" value="PRK09140.1"/>
    <property type="match status" value="1"/>
</dbReference>
<sequence>MMQFDRALKKNPLIAILRGLEPDRALDVAGVLMDAGFRIIEVPLNSPDPFTSIDRISRKFGNDVVVGAGTVLTVDDVSAVRDAGGQIIVAPNMNPKVGARAGVLGMKWCPGVLTPTEAFAALELGASVLKIFPAELAPPKAISAMRAVLPKEAIVAVVGGITPETMGEYRQAGADSFGLGSALFKQSYELSELKSRAEAFVKEFEKGSSR</sequence>
<dbReference type="HOGENOM" id="CLU_077795_2_1_5"/>